<dbReference type="PANTHER" id="PTHR11895:SF73">
    <property type="entry name" value="AMIDASE FAMILY PROTEIN"/>
    <property type="match status" value="1"/>
</dbReference>
<organism evidence="3 4">
    <name type="scientific">Cnuella takakiae</name>
    <dbReference type="NCBI Taxonomy" id="1302690"/>
    <lineage>
        <taxon>Bacteria</taxon>
        <taxon>Pseudomonadati</taxon>
        <taxon>Bacteroidota</taxon>
        <taxon>Chitinophagia</taxon>
        <taxon>Chitinophagales</taxon>
        <taxon>Chitinophagaceae</taxon>
        <taxon>Cnuella</taxon>
    </lineage>
</organism>
<sequence length="551" mass="59967">MSKILKATLPLLLAAAANAQTRQDTINLIQQTAAYSDLQFTRAEADSMVESIREFHDAYRNFHGRLATNSIPYPFAFNPAPAGFTLPKNQVKKNIPLPSAVSLPANKEDLAFYSVAQLASLVKSKKISSVALTQFFLNRLKKHNDSLQCVISFTEDIAMEQARKADAELAKGMYRGPLHGIPYGLKDLLAVKGTKTTWGSTPYKDQVIDDNAFVYEQLTKAGAVLCAKLSLGALAFNDLWFGGRTKNPWNLRQGSSGSSAGSASATAAGLLPFAIGTETWGSIVSPSARCGATGLRPTFGAVSRSGAMVLCWSLDKVGPICRSAEDCALVFDALHGTDNEDPSAVDYAFNYAAAKPVSALRIAYAANYFEKLPKDAAEWKALEVFKKINPNIKAVTFPDTAFFPGDIMNIVLTAESAAAFDELTRTGRDELVERQDKGFWPNIFRAGRTIPAAEYINANRFRSELIRVTNDFMKQYDVVIVPSFMGNQSAITNLTGHPVVVFPIGFSQNGSPLSLSLVGNLYDEASILQAAKAFQDKTEWNKKHPPMFVGK</sequence>
<dbReference type="GO" id="GO:0016740">
    <property type="term" value="F:transferase activity"/>
    <property type="evidence" value="ECO:0007669"/>
    <property type="project" value="UniProtKB-KW"/>
</dbReference>
<dbReference type="InterPro" id="IPR000120">
    <property type="entry name" value="Amidase"/>
</dbReference>
<dbReference type="PANTHER" id="PTHR11895">
    <property type="entry name" value="TRANSAMIDASE"/>
    <property type="match status" value="1"/>
</dbReference>
<reference evidence="3 4" key="1">
    <citation type="submission" date="2016-11" db="EMBL/GenBank/DDBJ databases">
        <authorList>
            <person name="Jaros S."/>
            <person name="Januszkiewicz K."/>
            <person name="Wedrychowicz H."/>
        </authorList>
    </citation>
    <scope>NUCLEOTIDE SEQUENCE [LARGE SCALE GENOMIC DNA]</scope>
    <source>
        <strain evidence="3 4">DSM 26897</strain>
    </source>
</reference>
<keyword evidence="3" id="KW-0808">Transferase</keyword>
<dbReference type="Proteomes" id="UP000184368">
    <property type="component" value="Unassembled WGS sequence"/>
</dbReference>
<keyword evidence="1" id="KW-0732">Signal</keyword>
<dbReference type="GO" id="GO:0050567">
    <property type="term" value="F:glutaminyl-tRNA synthase (glutamine-hydrolyzing) activity"/>
    <property type="evidence" value="ECO:0007669"/>
    <property type="project" value="TreeGrafter"/>
</dbReference>
<dbReference type="SUPFAM" id="SSF75304">
    <property type="entry name" value="Amidase signature (AS) enzymes"/>
    <property type="match status" value="1"/>
</dbReference>
<dbReference type="EMBL" id="FQUO01000022">
    <property type="protein sequence ID" value="SHG23978.1"/>
    <property type="molecule type" value="Genomic_DNA"/>
</dbReference>
<dbReference type="AlphaFoldDB" id="A0A1M5I6J9"/>
<dbReference type="RefSeq" id="WP_073047838.1">
    <property type="nucleotide sequence ID" value="NZ_FQUO01000022.1"/>
</dbReference>
<proteinExistence type="predicted"/>
<feature type="domain" description="Amidase" evidence="2">
    <location>
        <begin position="132"/>
        <end position="528"/>
    </location>
</feature>
<evidence type="ECO:0000313" key="3">
    <source>
        <dbReference type="EMBL" id="SHG23978.1"/>
    </source>
</evidence>
<dbReference type="InterPro" id="IPR036928">
    <property type="entry name" value="AS_sf"/>
</dbReference>
<accession>A0A1M5I6J9</accession>
<evidence type="ECO:0000256" key="1">
    <source>
        <dbReference type="SAM" id="SignalP"/>
    </source>
</evidence>
<feature type="signal peptide" evidence="1">
    <location>
        <begin position="1"/>
        <end position="19"/>
    </location>
</feature>
<dbReference type="Pfam" id="PF01425">
    <property type="entry name" value="Amidase"/>
    <property type="match status" value="1"/>
</dbReference>
<name>A0A1M5I6J9_9BACT</name>
<feature type="chain" id="PRO_5012409322" evidence="1">
    <location>
        <begin position="20"/>
        <end position="551"/>
    </location>
</feature>
<gene>
    <name evidence="3" type="ORF">SAMN05444008_12224</name>
</gene>
<evidence type="ECO:0000259" key="2">
    <source>
        <dbReference type="Pfam" id="PF01425"/>
    </source>
</evidence>
<dbReference type="STRING" id="1302690.BUE76_15850"/>
<protein>
    <submittedName>
        <fullName evidence="3">Asp-tRNAAsn/Glu-tRNAGln amidotransferase A subunit</fullName>
    </submittedName>
</protein>
<keyword evidence="4" id="KW-1185">Reference proteome</keyword>
<evidence type="ECO:0000313" key="4">
    <source>
        <dbReference type="Proteomes" id="UP000184368"/>
    </source>
</evidence>
<dbReference type="InterPro" id="IPR023631">
    <property type="entry name" value="Amidase_dom"/>
</dbReference>
<dbReference type="OrthoDB" id="9811471at2"/>
<dbReference type="Gene3D" id="3.90.1300.10">
    <property type="entry name" value="Amidase signature (AS) domain"/>
    <property type="match status" value="1"/>
</dbReference>